<proteinExistence type="predicted"/>
<evidence type="ECO:0000259" key="3">
    <source>
        <dbReference type="SMART" id="SM00278"/>
    </source>
</evidence>
<evidence type="ECO:0000313" key="5">
    <source>
        <dbReference type="Proteomes" id="UP000645217"/>
    </source>
</evidence>
<evidence type="ECO:0000256" key="2">
    <source>
        <dbReference type="SAM" id="Phobius"/>
    </source>
</evidence>
<feature type="domain" description="Helix-hairpin-helix DNA-binding motif class 1" evidence="3">
    <location>
        <begin position="191"/>
        <end position="210"/>
    </location>
</feature>
<dbReference type="SMART" id="SM00278">
    <property type="entry name" value="HhH1"/>
    <property type="match status" value="2"/>
</dbReference>
<dbReference type="InterPro" id="IPR051675">
    <property type="entry name" value="Endo/Exo/Phosphatase_dom_1"/>
</dbReference>
<dbReference type="GO" id="GO:0015628">
    <property type="term" value="P:protein secretion by the type II secretion system"/>
    <property type="evidence" value="ECO:0007669"/>
    <property type="project" value="TreeGrafter"/>
</dbReference>
<comment type="caution">
    <text evidence="4">The sequence shown here is derived from an EMBL/GenBank/DDBJ whole genome shotgun (WGS) entry which is preliminary data.</text>
</comment>
<protein>
    <recommendedName>
        <fullName evidence="3">Helix-hairpin-helix DNA-binding motif class 1 domain-containing protein</fullName>
    </recommendedName>
</protein>
<dbReference type="InterPro" id="IPR010994">
    <property type="entry name" value="RuvA_2-like"/>
</dbReference>
<dbReference type="PANTHER" id="PTHR21180:SF32">
    <property type="entry name" value="ENDONUCLEASE_EXONUCLEASE_PHOSPHATASE FAMILY DOMAIN-CONTAINING PROTEIN 1"/>
    <property type="match status" value="1"/>
</dbReference>
<keyword evidence="2" id="KW-0812">Transmembrane</keyword>
<dbReference type="AlphaFoldDB" id="A0A917VUF5"/>
<dbReference type="EMBL" id="BMNT01000050">
    <property type="protein sequence ID" value="GGL15224.1"/>
    <property type="molecule type" value="Genomic_DNA"/>
</dbReference>
<dbReference type="PANTHER" id="PTHR21180">
    <property type="entry name" value="ENDONUCLEASE/EXONUCLEASE/PHOSPHATASE FAMILY DOMAIN-CONTAINING PROTEIN 1"/>
    <property type="match status" value="1"/>
</dbReference>
<dbReference type="Pfam" id="PF10531">
    <property type="entry name" value="SLBB"/>
    <property type="match status" value="1"/>
</dbReference>
<dbReference type="InterPro" id="IPR003583">
    <property type="entry name" value="Hlx-hairpin-Hlx_DNA-bd_motif"/>
</dbReference>
<keyword evidence="5" id="KW-1185">Reference proteome</keyword>
<dbReference type="Proteomes" id="UP000645217">
    <property type="component" value="Unassembled WGS sequence"/>
</dbReference>
<sequence>MDDDVHGGLAPAGRVRSAPSPGWSARSRLRRLLAEYAPGLDPGRPGVRVLLVLALLAAIVGGVLAWRARPEVQPLAPPTPVAGIQAFPVARPTPAPDPTRAGEVVVHVTGKVRKPGLVTLSSGSRVADALTAAGGVRSGAKTGALNLARKLVDGEQIVVGPPVGQGMVAPQAAGSPASADAPLDLNTATPAQLETLPGVGEVLAGRIVEFRQSHAGFRSIDELRQVTGIGDRKFADLRDKVHV</sequence>
<evidence type="ECO:0000313" key="4">
    <source>
        <dbReference type="EMBL" id="GGL15224.1"/>
    </source>
</evidence>
<dbReference type="Gene3D" id="1.10.150.320">
    <property type="entry name" value="Photosystem II 12 kDa extrinsic protein"/>
    <property type="match status" value="1"/>
</dbReference>
<dbReference type="GO" id="GO:0015627">
    <property type="term" value="C:type II protein secretion system complex"/>
    <property type="evidence" value="ECO:0007669"/>
    <property type="project" value="TreeGrafter"/>
</dbReference>
<reference evidence="4" key="2">
    <citation type="submission" date="2020-09" db="EMBL/GenBank/DDBJ databases">
        <authorList>
            <person name="Sun Q."/>
            <person name="Ohkuma M."/>
        </authorList>
    </citation>
    <scope>NUCLEOTIDE SEQUENCE</scope>
    <source>
        <strain evidence="4">JCM 13064</strain>
    </source>
</reference>
<dbReference type="SUPFAM" id="SSF47781">
    <property type="entry name" value="RuvA domain 2-like"/>
    <property type="match status" value="1"/>
</dbReference>
<accession>A0A917VUF5</accession>
<organism evidence="4 5">
    <name type="scientific">Sphaerisporangium melleum</name>
    <dbReference type="NCBI Taxonomy" id="321316"/>
    <lineage>
        <taxon>Bacteria</taxon>
        <taxon>Bacillati</taxon>
        <taxon>Actinomycetota</taxon>
        <taxon>Actinomycetes</taxon>
        <taxon>Streptosporangiales</taxon>
        <taxon>Streptosporangiaceae</taxon>
        <taxon>Sphaerisporangium</taxon>
    </lineage>
</organism>
<feature type="domain" description="Helix-hairpin-helix DNA-binding motif class 1" evidence="3">
    <location>
        <begin position="221"/>
        <end position="240"/>
    </location>
</feature>
<keyword evidence="2" id="KW-1133">Transmembrane helix</keyword>
<keyword evidence="2" id="KW-0472">Membrane</keyword>
<gene>
    <name evidence="4" type="ORF">GCM10007964_66530</name>
</gene>
<dbReference type="Pfam" id="PF12836">
    <property type="entry name" value="HHH_3"/>
    <property type="match status" value="1"/>
</dbReference>
<feature type="region of interest" description="Disordered" evidence="1">
    <location>
        <begin position="1"/>
        <end position="23"/>
    </location>
</feature>
<dbReference type="InterPro" id="IPR019554">
    <property type="entry name" value="Soluble_ligand-bd"/>
</dbReference>
<dbReference type="GO" id="GO:0003677">
    <property type="term" value="F:DNA binding"/>
    <property type="evidence" value="ECO:0007669"/>
    <property type="project" value="InterPro"/>
</dbReference>
<dbReference type="Gene3D" id="3.10.560.10">
    <property type="entry name" value="Outer membrane lipoprotein wza domain like"/>
    <property type="match status" value="1"/>
</dbReference>
<name>A0A917VUF5_9ACTN</name>
<feature type="transmembrane region" description="Helical" evidence="2">
    <location>
        <begin position="46"/>
        <end position="66"/>
    </location>
</feature>
<reference evidence="4" key="1">
    <citation type="journal article" date="2014" name="Int. J. Syst. Evol. Microbiol.">
        <title>Complete genome sequence of Corynebacterium casei LMG S-19264T (=DSM 44701T), isolated from a smear-ripened cheese.</title>
        <authorList>
            <consortium name="US DOE Joint Genome Institute (JGI-PGF)"/>
            <person name="Walter F."/>
            <person name="Albersmeier A."/>
            <person name="Kalinowski J."/>
            <person name="Ruckert C."/>
        </authorList>
    </citation>
    <scope>NUCLEOTIDE SEQUENCE</scope>
    <source>
        <strain evidence="4">JCM 13064</strain>
    </source>
</reference>
<dbReference type="GO" id="GO:0006281">
    <property type="term" value="P:DNA repair"/>
    <property type="evidence" value="ECO:0007669"/>
    <property type="project" value="InterPro"/>
</dbReference>
<evidence type="ECO:0000256" key="1">
    <source>
        <dbReference type="SAM" id="MobiDB-lite"/>
    </source>
</evidence>